<dbReference type="Proteomes" id="UP000095210">
    <property type="component" value="Chromosome"/>
</dbReference>
<sequence>MAHKFTLALSREITDDELTKLRQAGSGEATASTTTLPTNPDVTVGQLDFDVEGESLSGAIDAALAAIKTIPDLGVPGLSVPAQPTGASDGGAVGEESPAAELASGGQR</sequence>
<feature type="region of interest" description="Disordered" evidence="1">
    <location>
        <begin position="79"/>
        <end position="108"/>
    </location>
</feature>
<dbReference type="KEGG" id="ahm:TL08_14625"/>
<dbReference type="AlphaFoldDB" id="A0AAC9MYR7"/>
<protein>
    <submittedName>
        <fullName evidence="2">Uncharacterized protein</fullName>
    </submittedName>
</protein>
<evidence type="ECO:0000256" key="1">
    <source>
        <dbReference type="SAM" id="MobiDB-lite"/>
    </source>
</evidence>
<name>A0AAC9MYR7_9PSEU</name>
<accession>A0AAC9MYR7</accession>
<gene>
    <name evidence="2" type="ORF">TL08_14625</name>
</gene>
<evidence type="ECO:0000313" key="3">
    <source>
        <dbReference type="Proteomes" id="UP000095210"/>
    </source>
</evidence>
<dbReference type="RefSeq" id="WP_069849613.1">
    <property type="nucleotide sequence ID" value="NZ_CP014859.1"/>
</dbReference>
<dbReference type="EMBL" id="CP014859">
    <property type="protein sequence ID" value="AOS63734.1"/>
    <property type="molecule type" value="Genomic_DNA"/>
</dbReference>
<proteinExistence type="predicted"/>
<evidence type="ECO:0000313" key="2">
    <source>
        <dbReference type="EMBL" id="AOS63734.1"/>
    </source>
</evidence>
<organism evidence="2 3">
    <name type="scientific">Actinoalloteichus hymeniacidonis</name>
    <dbReference type="NCBI Taxonomy" id="340345"/>
    <lineage>
        <taxon>Bacteria</taxon>
        <taxon>Bacillati</taxon>
        <taxon>Actinomycetota</taxon>
        <taxon>Actinomycetes</taxon>
        <taxon>Pseudonocardiales</taxon>
        <taxon>Pseudonocardiaceae</taxon>
        <taxon>Actinoalloteichus</taxon>
    </lineage>
</organism>
<reference evidence="3" key="1">
    <citation type="submission" date="2016-03" db="EMBL/GenBank/DDBJ databases">
        <title>Complete genome sequence of the type strain Actinoalloteichus hymeniacidonis DSM 45092.</title>
        <authorList>
            <person name="Schaffert L."/>
            <person name="Albersmeier A."/>
            <person name="Winkler A."/>
            <person name="Kalinowski J."/>
            <person name="Zotchev S."/>
            <person name="Ruckert C."/>
        </authorList>
    </citation>
    <scope>NUCLEOTIDE SEQUENCE [LARGE SCALE GENOMIC DNA]</scope>
    <source>
        <strain evidence="3">HPA177(T) (DSM 45092(T))</strain>
    </source>
</reference>
<keyword evidence="3" id="KW-1185">Reference proteome</keyword>